<dbReference type="Gene3D" id="1.10.1040.10">
    <property type="entry name" value="N-(1-d-carboxylethyl)-l-norvaline Dehydrogenase, domain 2"/>
    <property type="match status" value="1"/>
</dbReference>
<dbReference type="EMBL" id="WUUU01000016">
    <property type="protein sequence ID" value="MXR19825.1"/>
    <property type="molecule type" value="Genomic_DNA"/>
</dbReference>
<evidence type="ECO:0000256" key="2">
    <source>
        <dbReference type="ARBA" id="ARBA00007870"/>
    </source>
</evidence>
<comment type="catalytic activity">
    <reaction evidence="9">
        <text>(R)-pantoate + NADP(+) = 2-dehydropantoate + NADPH + H(+)</text>
        <dbReference type="Rhea" id="RHEA:16233"/>
        <dbReference type="ChEBI" id="CHEBI:11561"/>
        <dbReference type="ChEBI" id="CHEBI:15378"/>
        <dbReference type="ChEBI" id="CHEBI:15980"/>
        <dbReference type="ChEBI" id="CHEBI:57783"/>
        <dbReference type="ChEBI" id="CHEBI:58349"/>
        <dbReference type="EC" id="1.1.1.169"/>
    </reaction>
    <physiologicalReaction direction="right-to-left" evidence="9">
        <dbReference type="Rhea" id="RHEA:16235"/>
    </physiologicalReaction>
</comment>
<evidence type="ECO:0000259" key="14">
    <source>
        <dbReference type="Pfam" id="PF02558"/>
    </source>
</evidence>
<dbReference type="GO" id="GO:0008677">
    <property type="term" value="F:2-dehydropantoate 2-reductase activity"/>
    <property type="evidence" value="ECO:0007669"/>
    <property type="project" value="UniProtKB-EC"/>
</dbReference>
<reference evidence="16 17" key="1">
    <citation type="submission" date="2019-12" db="EMBL/GenBank/DDBJ databases">
        <title>Isolation and characterization of three novel carbon monoxide-oxidizing members of Halobacteria from salione crusts and soils.</title>
        <authorList>
            <person name="Myers M.R."/>
            <person name="King G.M."/>
        </authorList>
    </citation>
    <scope>NUCLEOTIDE SEQUENCE [LARGE SCALE GENOMIC DNA]</scope>
    <source>
        <strain evidence="16 17">PCN9</strain>
    </source>
</reference>
<dbReference type="Gene3D" id="3.40.50.720">
    <property type="entry name" value="NAD(P)-binding Rossmann-like Domain"/>
    <property type="match status" value="1"/>
</dbReference>
<accession>A0A6B0SDK9</accession>
<evidence type="ECO:0000256" key="6">
    <source>
        <dbReference type="ARBA" id="ARBA00022993"/>
    </source>
</evidence>
<dbReference type="SUPFAM" id="SSF48179">
    <property type="entry name" value="6-phosphogluconate dehydrogenase C-terminal domain-like"/>
    <property type="match status" value="1"/>
</dbReference>
<dbReference type="SUPFAM" id="SSF51735">
    <property type="entry name" value="NAD(P)-binding Rossmann-fold domains"/>
    <property type="match status" value="1"/>
</dbReference>
<evidence type="ECO:0000256" key="5">
    <source>
        <dbReference type="ARBA" id="ARBA00022857"/>
    </source>
</evidence>
<dbReference type="GO" id="GO:0005737">
    <property type="term" value="C:cytoplasm"/>
    <property type="evidence" value="ECO:0007669"/>
    <property type="project" value="TreeGrafter"/>
</dbReference>
<comment type="function">
    <text evidence="12">Catalyzes the NADPH-dependent reduction of ketopantoate into pantoic acid.</text>
</comment>
<feature type="domain" description="Ketopantoate reductase N-terminal" evidence="14">
    <location>
        <begin position="3"/>
        <end position="160"/>
    </location>
</feature>
<dbReference type="InterPro" id="IPR013328">
    <property type="entry name" value="6PGD_dom2"/>
</dbReference>
<feature type="region of interest" description="Disordered" evidence="13">
    <location>
        <begin position="260"/>
        <end position="297"/>
    </location>
</feature>
<evidence type="ECO:0000259" key="15">
    <source>
        <dbReference type="Pfam" id="PF08546"/>
    </source>
</evidence>
<feature type="domain" description="Ketopantoate reductase C-terminal" evidence="15">
    <location>
        <begin position="190"/>
        <end position="308"/>
    </location>
</feature>
<name>A0A6B0SDK9_9EURY</name>
<dbReference type="PANTHER" id="PTHR43765:SF2">
    <property type="entry name" value="2-DEHYDROPANTOATE 2-REDUCTASE"/>
    <property type="match status" value="1"/>
</dbReference>
<evidence type="ECO:0000313" key="17">
    <source>
        <dbReference type="Proteomes" id="UP000471521"/>
    </source>
</evidence>
<dbReference type="AlphaFoldDB" id="A0A6B0SDK9"/>
<dbReference type="InterPro" id="IPR003710">
    <property type="entry name" value="ApbA"/>
</dbReference>
<evidence type="ECO:0000256" key="7">
    <source>
        <dbReference type="ARBA" id="ARBA00023002"/>
    </source>
</evidence>
<gene>
    <name evidence="16" type="ORF">GRX66_04115</name>
</gene>
<comment type="similarity">
    <text evidence="2 12">Belongs to the ketopantoate reductase family.</text>
</comment>
<dbReference type="InterPro" id="IPR050838">
    <property type="entry name" value="Ketopantoate_reductase"/>
</dbReference>
<evidence type="ECO:0000256" key="3">
    <source>
        <dbReference type="ARBA" id="ARBA00013014"/>
    </source>
</evidence>
<feature type="compositionally biased region" description="Basic and acidic residues" evidence="13">
    <location>
        <begin position="267"/>
        <end position="278"/>
    </location>
</feature>
<keyword evidence="7 12" id="KW-0560">Oxidoreductase</keyword>
<dbReference type="PANTHER" id="PTHR43765">
    <property type="entry name" value="2-DEHYDROPANTOATE 2-REDUCTASE-RELATED"/>
    <property type="match status" value="1"/>
</dbReference>
<dbReference type="Pfam" id="PF08546">
    <property type="entry name" value="ApbA_C"/>
    <property type="match status" value="1"/>
</dbReference>
<evidence type="ECO:0000256" key="13">
    <source>
        <dbReference type="SAM" id="MobiDB-lite"/>
    </source>
</evidence>
<dbReference type="InterPro" id="IPR008927">
    <property type="entry name" value="6-PGluconate_DH-like_C_sf"/>
</dbReference>
<comment type="pathway">
    <text evidence="1 12">Cofactor biosynthesis; coenzyme A biosynthesis.</text>
</comment>
<evidence type="ECO:0000256" key="12">
    <source>
        <dbReference type="RuleBase" id="RU362068"/>
    </source>
</evidence>
<dbReference type="Pfam" id="PF02558">
    <property type="entry name" value="ApbA"/>
    <property type="match status" value="1"/>
</dbReference>
<dbReference type="GO" id="GO:0015937">
    <property type="term" value="P:coenzyme A biosynthetic process"/>
    <property type="evidence" value="ECO:0007669"/>
    <property type="project" value="UniProtKB-UniPathway"/>
</dbReference>
<dbReference type="EC" id="1.1.1.169" evidence="3 12"/>
<organism evidence="16 17">
    <name type="scientific">Halobacterium bonnevillei</name>
    <dbReference type="NCBI Taxonomy" id="2692200"/>
    <lineage>
        <taxon>Archaea</taxon>
        <taxon>Methanobacteriati</taxon>
        <taxon>Methanobacteriota</taxon>
        <taxon>Stenosarchaea group</taxon>
        <taxon>Halobacteria</taxon>
        <taxon>Halobacteriales</taxon>
        <taxon>Halobacteriaceae</taxon>
        <taxon>Halobacterium</taxon>
    </lineage>
</organism>
<comment type="function">
    <text evidence="11">Catalyzes the NAD(P)H-dependent reduction of ketopantoate into pantoic acid.</text>
</comment>
<dbReference type="GO" id="GO:0050661">
    <property type="term" value="F:NADP binding"/>
    <property type="evidence" value="ECO:0007669"/>
    <property type="project" value="TreeGrafter"/>
</dbReference>
<sequence length="313" mass="32598">MRVVVLGAGSIGSLVGGLLAATDRRATESQGADDAAVTLLGRDDEHTRQIRRDGLRVTHPDGIDECVPVAVATDESAVADADLLVVCVKGYDTEEAIAGVAPSLDGADVLTLQNGLGNAETIADYVPGERVVVGTTSHGAVREAPGHVRHAGRGDTTIGRYFVDNDPRVHAIADLLTVAGVETTVTDDPQRAVWTKVLVNAGINAPTALAGVPNGALAEDPAGLRLLRRAVEEGAEIAEASGVDVPEDVVERTLAVAERTATNRSSMRQDVERGRSTEVESLNGELARRASDNGVDAPVNETLADLIRLTTSD</sequence>
<dbReference type="FunFam" id="1.10.1040.10:FF:000017">
    <property type="entry name" value="2-dehydropantoate 2-reductase"/>
    <property type="match status" value="1"/>
</dbReference>
<keyword evidence="5 12" id="KW-0521">NADP</keyword>
<keyword evidence="6 12" id="KW-0173">Coenzyme A biosynthesis</keyword>
<dbReference type="OrthoDB" id="201845at2157"/>
<evidence type="ECO:0000256" key="11">
    <source>
        <dbReference type="ARBA" id="ARBA00056765"/>
    </source>
</evidence>
<dbReference type="NCBIfam" id="TIGR00745">
    <property type="entry name" value="apbA_panE"/>
    <property type="match status" value="1"/>
</dbReference>
<dbReference type="InterPro" id="IPR013752">
    <property type="entry name" value="KPA_reductase"/>
</dbReference>
<keyword evidence="17" id="KW-1185">Reference proteome</keyword>
<dbReference type="UniPathway" id="UPA00241"/>
<dbReference type="GO" id="GO:0015940">
    <property type="term" value="P:pantothenate biosynthetic process"/>
    <property type="evidence" value="ECO:0007669"/>
    <property type="project" value="InterPro"/>
</dbReference>
<protein>
    <recommendedName>
        <fullName evidence="4 12">2-dehydropantoate 2-reductase</fullName>
        <ecNumber evidence="3 12">1.1.1.169</ecNumber>
    </recommendedName>
    <alternativeName>
        <fullName evidence="8 12">Ketopantoate reductase</fullName>
    </alternativeName>
</protein>
<evidence type="ECO:0000256" key="10">
    <source>
        <dbReference type="ARBA" id="ARBA00048196"/>
    </source>
</evidence>
<dbReference type="Proteomes" id="UP000471521">
    <property type="component" value="Unassembled WGS sequence"/>
</dbReference>
<comment type="caution">
    <text evidence="16">The sequence shown here is derived from an EMBL/GenBank/DDBJ whole genome shotgun (WGS) entry which is preliminary data.</text>
</comment>
<dbReference type="RefSeq" id="WP_159525397.1">
    <property type="nucleotide sequence ID" value="NZ_WUUU01000016.1"/>
</dbReference>
<evidence type="ECO:0000256" key="1">
    <source>
        <dbReference type="ARBA" id="ARBA00004724"/>
    </source>
</evidence>
<dbReference type="InterPro" id="IPR013332">
    <property type="entry name" value="KPR_N"/>
</dbReference>
<dbReference type="InterPro" id="IPR036291">
    <property type="entry name" value="NAD(P)-bd_dom_sf"/>
</dbReference>
<evidence type="ECO:0000256" key="4">
    <source>
        <dbReference type="ARBA" id="ARBA00019465"/>
    </source>
</evidence>
<evidence type="ECO:0000256" key="8">
    <source>
        <dbReference type="ARBA" id="ARBA00032024"/>
    </source>
</evidence>
<proteinExistence type="inferred from homology"/>
<evidence type="ECO:0000256" key="9">
    <source>
        <dbReference type="ARBA" id="ARBA00047506"/>
    </source>
</evidence>
<evidence type="ECO:0000313" key="16">
    <source>
        <dbReference type="EMBL" id="MXR19825.1"/>
    </source>
</evidence>
<comment type="catalytic activity">
    <reaction evidence="10">
        <text>(R)-pantoate + NAD(+) = 2-dehydropantoate + NADH + H(+)</text>
        <dbReference type="Rhea" id="RHEA:61292"/>
        <dbReference type="ChEBI" id="CHEBI:11561"/>
        <dbReference type="ChEBI" id="CHEBI:15378"/>
        <dbReference type="ChEBI" id="CHEBI:15980"/>
        <dbReference type="ChEBI" id="CHEBI:57540"/>
        <dbReference type="ChEBI" id="CHEBI:57945"/>
    </reaction>
    <physiologicalReaction direction="right-to-left" evidence="10">
        <dbReference type="Rhea" id="RHEA:61294"/>
    </physiologicalReaction>
</comment>